<comment type="similarity">
    <text evidence="2">Belongs to the FPP/GGPP synthase family.</text>
</comment>
<dbReference type="SUPFAM" id="SSF48576">
    <property type="entry name" value="Terpenoid synthases"/>
    <property type="match status" value="1"/>
</dbReference>
<comment type="cofactor">
    <cofactor evidence="1">
        <name>Mg(2+)</name>
        <dbReference type="ChEBI" id="CHEBI:18420"/>
    </cofactor>
</comment>
<reference evidence="7" key="1">
    <citation type="submission" date="2020-05" db="UniProtKB">
        <authorList>
            <consortium name="EnsemblMetazoa"/>
        </authorList>
    </citation>
    <scope>IDENTIFICATION</scope>
    <source>
        <strain evidence="7">BB02</strain>
    </source>
</reference>
<sequence length="119" mass="12790">MCGCNRDMYIKLAVAVESLHNATLLHDDVVDGAEMRRSKETMTSEGDLVKGGESYFDVIISKTATLFAAACDSVAVIANGNDEMRSAFKNFGLNLGIAFQIKDDVLDYISGSTLTGKIS</sequence>
<proteinExistence type="inferred from homology"/>
<dbReference type="KEGG" id="bgt:106064648"/>
<evidence type="ECO:0000256" key="2">
    <source>
        <dbReference type="ARBA" id="ARBA00006706"/>
    </source>
</evidence>
<gene>
    <name evidence="7" type="primary">106064648</name>
</gene>
<dbReference type="PROSITE" id="PS00444">
    <property type="entry name" value="POLYPRENYL_SYNTHASE_2"/>
    <property type="match status" value="1"/>
</dbReference>
<dbReference type="PANTHER" id="PTHR12001">
    <property type="entry name" value="GERANYLGERANYL PYROPHOSPHATE SYNTHASE"/>
    <property type="match status" value="1"/>
</dbReference>
<organism evidence="7 8">
    <name type="scientific">Biomphalaria glabrata</name>
    <name type="common">Bloodfluke planorb</name>
    <name type="synonym">Freshwater snail</name>
    <dbReference type="NCBI Taxonomy" id="6526"/>
    <lineage>
        <taxon>Eukaryota</taxon>
        <taxon>Metazoa</taxon>
        <taxon>Spiralia</taxon>
        <taxon>Lophotrochozoa</taxon>
        <taxon>Mollusca</taxon>
        <taxon>Gastropoda</taxon>
        <taxon>Heterobranchia</taxon>
        <taxon>Euthyneura</taxon>
        <taxon>Panpulmonata</taxon>
        <taxon>Hygrophila</taxon>
        <taxon>Lymnaeoidea</taxon>
        <taxon>Planorbidae</taxon>
        <taxon>Biomphalaria</taxon>
    </lineage>
</organism>
<evidence type="ECO:0000313" key="8">
    <source>
        <dbReference type="Proteomes" id="UP000076420"/>
    </source>
</evidence>
<dbReference type="Proteomes" id="UP000076420">
    <property type="component" value="Unassembled WGS sequence"/>
</dbReference>
<dbReference type="InterPro" id="IPR008949">
    <property type="entry name" value="Isoprenoid_synthase_dom_sf"/>
</dbReference>
<dbReference type="VEuPathDB" id="VectorBase:BGLB027378"/>
<evidence type="ECO:0000256" key="5">
    <source>
        <dbReference type="ARBA" id="ARBA00022842"/>
    </source>
</evidence>
<keyword evidence="5" id="KW-0460">Magnesium</keyword>
<protein>
    <recommendedName>
        <fullName evidence="9">Polyprenyl synthetase</fullName>
    </recommendedName>
</protein>
<dbReference type="EnsemblMetazoa" id="BGLB027378-RA">
    <property type="protein sequence ID" value="BGLB027378-PA"/>
    <property type="gene ID" value="BGLB027378"/>
</dbReference>
<dbReference type="InterPro" id="IPR033749">
    <property type="entry name" value="Polyprenyl_synt_CS"/>
</dbReference>
<evidence type="ECO:0000256" key="1">
    <source>
        <dbReference type="ARBA" id="ARBA00001946"/>
    </source>
</evidence>
<dbReference type="Gene3D" id="1.10.600.10">
    <property type="entry name" value="Farnesyl Diphosphate Synthase"/>
    <property type="match status" value="2"/>
</dbReference>
<dbReference type="PANTHER" id="PTHR12001:SF69">
    <property type="entry name" value="ALL TRANS-POLYPRENYL-DIPHOSPHATE SYNTHASE PDSS1"/>
    <property type="match status" value="1"/>
</dbReference>
<keyword evidence="3" id="KW-0808">Transferase</keyword>
<dbReference type="InterPro" id="IPR000092">
    <property type="entry name" value="Polyprenyl_synt"/>
</dbReference>
<keyword evidence="6" id="KW-0414">Isoprene biosynthesis</keyword>
<evidence type="ECO:0000256" key="3">
    <source>
        <dbReference type="ARBA" id="ARBA00022679"/>
    </source>
</evidence>
<evidence type="ECO:0000256" key="6">
    <source>
        <dbReference type="ARBA" id="ARBA00023229"/>
    </source>
</evidence>
<accession>A0A2C9L5R6</accession>
<dbReference type="GO" id="GO:0004659">
    <property type="term" value="F:prenyltransferase activity"/>
    <property type="evidence" value="ECO:0007669"/>
    <property type="project" value="InterPro"/>
</dbReference>
<evidence type="ECO:0000256" key="4">
    <source>
        <dbReference type="ARBA" id="ARBA00022723"/>
    </source>
</evidence>
<dbReference type="AlphaFoldDB" id="A0A2C9L5R6"/>
<keyword evidence="4" id="KW-0479">Metal-binding</keyword>
<dbReference type="Pfam" id="PF00348">
    <property type="entry name" value="polyprenyl_synt"/>
    <property type="match status" value="2"/>
</dbReference>
<dbReference type="GO" id="GO:1901663">
    <property type="term" value="P:quinone biosynthetic process"/>
    <property type="evidence" value="ECO:0007669"/>
    <property type="project" value="UniProtKB-ARBA"/>
</dbReference>
<name>A0A2C9L5R6_BIOGL</name>
<evidence type="ECO:0008006" key="9">
    <source>
        <dbReference type="Google" id="ProtNLM"/>
    </source>
</evidence>
<dbReference type="STRING" id="6526.A0A2C9L5R6"/>
<evidence type="ECO:0000313" key="7">
    <source>
        <dbReference type="EnsemblMetazoa" id="BGLB027378-PA"/>
    </source>
</evidence>
<dbReference type="GO" id="GO:0046872">
    <property type="term" value="F:metal ion binding"/>
    <property type="evidence" value="ECO:0007669"/>
    <property type="project" value="UniProtKB-KW"/>
</dbReference>
<dbReference type="GO" id="GO:0008299">
    <property type="term" value="P:isoprenoid biosynthetic process"/>
    <property type="evidence" value="ECO:0007669"/>
    <property type="project" value="UniProtKB-KW"/>
</dbReference>